<dbReference type="EMBL" id="GBXM01006427">
    <property type="protein sequence ID" value="JAI02151.1"/>
    <property type="molecule type" value="Transcribed_RNA"/>
</dbReference>
<protein>
    <submittedName>
        <fullName evidence="1">Uncharacterized protein</fullName>
    </submittedName>
</protein>
<dbReference type="AlphaFoldDB" id="A0A0E9XJX9"/>
<evidence type="ECO:0000313" key="1">
    <source>
        <dbReference type="EMBL" id="JAI02151.1"/>
    </source>
</evidence>
<accession>A0A0E9XJX9</accession>
<organism evidence="1">
    <name type="scientific">Anguilla anguilla</name>
    <name type="common">European freshwater eel</name>
    <name type="synonym">Muraena anguilla</name>
    <dbReference type="NCBI Taxonomy" id="7936"/>
    <lineage>
        <taxon>Eukaryota</taxon>
        <taxon>Metazoa</taxon>
        <taxon>Chordata</taxon>
        <taxon>Craniata</taxon>
        <taxon>Vertebrata</taxon>
        <taxon>Euteleostomi</taxon>
        <taxon>Actinopterygii</taxon>
        <taxon>Neopterygii</taxon>
        <taxon>Teleostei</taxon>
        <taxon>Anguilliformes</taxon>
        <taxon>Anguillidae</taxon>
        <taxon>Anguilla</taxon>
    </lineage>
</organism>
<reference evidence="1" key="2">
    <citation type="journal article" date="2015" name="Fish Shellfish Immunol.">
        <title>Early steps in the European eel (Anguilla anguilla)-Vibrio vulnificus interaction in the gills: Role of the RtxA13 toxin.</title>
        <authorList>
            <person name="Callol A."/>
            <person name="Pajuelo D."/>
            <person name="Ebbesson L."/>
            <person name="Teles M."/>
            <person name="MacKenzie S."/>
            <person name="Amaro C."/>
        </authorList>
    </citation>
    <scope>NUCLEOTIDE SEQUENCE</scope>
</reference>
<reference evidence="1" key="1">
    <citation type="submission" date="2014-11" db="EMBL/GenBank/DDBJ databases">
        <authorList>
            <person name="Amaro Gonzalez C."/>
        </authorList>
    </citation>
    <scope>NUCLEOTIDE SEQUENCE</scope>
</reference>
<sequence length="22" mass="2368">MPAPSWNIPGDLFLGVPCPDQL</sequence>
<proteinExistence type="predicted"/>
<name>A0A0E9XJX9_ANGAN</name>